<name>A0A414LGG0_9BACE</name>
<evidence type="ECO:0000313" key="1">
    <source>
        <dbReference type="EMBL" id="RHE93722.1"/>
    </source>
</evidence>
<dbReference type="AlphaFoldDB" id="A0A414LGG0"/>
<protein>
    <recommendedName>
        <fullName evidence="3">Aminoglycoside phosphotransferase domain-containing protein</fullName>
    </recommendedName>
</protein>
<evidence type="ECO:0000313" key="2">
    <source>
        <dbReference type="Proteomes" id="UP000285650"/>
    </source>
</evidence>
<reference evidence="1 2" key="1">
    <citation type="submission" date="2018-08" db="EMBL/GenBank/DDBJ databases">
        <title>A genome reference for cultivated species of the human gut microbiota.</title>
        <authorList>
            <person name="Zou Y."/>
            <person name="Xue W."/>
            <person name="Luo G."/>
        </authorList>
    </citation>
    <scope>NUCLEOTIDE SEQUENCE [LARGE SCALE GENOMIC DNA]</scope>
    <source>
        <strain evidence="1 2">AM27-17</strain>
    </source>
</reference>
<dbReference type="EMBL" id="QSKV01000003">
    <property type="protein sequence ID" value="RHE93722.1"/>
    <property type="molecule type" value="Genomic_DNA"/>
</dbReference>
<dbReference type="SUPFAM" id="SSF56112">
    <property type="entry name" value="Protein kinase-like (PK-like)"/>
    <property type="match status" value="1"/>
</dbReference>
<evidence type="ECO:0008006" key="3">
    <source>
        <dbReference type="Google" id="ProtNLM"/>
    </source>
</evidence>
<proteinExistence type="predicted"/>
<dbReference type="RefSeq" id="WP_118221329.1">
    <property type="nucleotide sequence ID" value="NZ_JADNIJ010000011.1"/>
</dbReference>
<gene>
    <name evidence="1" type="ORF">DW712_06570</name>
</gene>
<dbReference type="Proteomes" id="UP000285650">
    <property type="component" value="Unassembled WGS sequence"/>
</dbReference>
<organism evidence="1 2">
    <name type="scientific">Bacteroides intestinalis</name>
    <dbReference type="NCBI Taxonomy" id="329854"/>
    <lineage>
        <taxon>Bacteria</taxon>
        <taxon>Pseudomonadati</taxon>
        <taxon>Bacteroidota</taxon>
        <taxon>Bacteroidia</taxon>
        <taxon>Bacteroidales</taxon>
        <taxon>Bacteroidaceae</taxon>
        <taxon>Bacteroides</taxon>
    </lineage>
</organism>
<dbReference type="InterPro" id="IPR011009">
    <property type="entry name" value="Kinase-like_dom_sf"/>
</dbReference>
<sequence>MNIEYLLSSILKQGGGNTFYTFSNTDGKRWMIPAKHMQTAMNLYQPSGIKGKGMKALFPYLHWADIVYKTIGAERERYELMPELNGLLCQLFSSDNVEFSIFCGTPCVHQKITMQISKGTHILGYAKFCDNNEIKHIFQREKETLDYLGQKGVKSVPQCLYNGEWRNGITIFVQTTTKTRHSSTDHRWGARETAFIKELHEKTKLHIPFEKTDYYRDLCLLCEEVNNLQGFDTKPIVNGVSKVLNSYTNKEVNFSFYHADFTPWNIYVEKGSLYAFDLEYAKRSYPPYLDYFHFFTQTAIFERHLEADGIWKLFQQHKNDIKEFFDGNQMDFAYLCYLLGIVAHYIKRENGVYSSSMIKYFKLWINLIAQLLP</sequence>
<comment type="caution">
    <text evidence="1">The sequence shown here is derived from an EMBL/GenBank/DDBJ whole genome shotgun (WGS) entry which is preliminary data.</text>
</comment>
<accession>A0A414LGG0</accession>